<evidence type="ECO:0000313" key="2">
    <source>
        <dbReference type="EMBL" id="TCP43867.1"/>
    </source>
</evidence>
<gene>
    <name evidence="2" type="ORF">EV191_12021</name>
</gene>
<evidence type="ECO:0000256" key="1">
    <source>
        <dbReference type="SAM" id="MobiDB-lite"/>
    </source>
</evidence>
<dbReference type="RefSeq" id="WP_132880490.1">
    <property type="nucleotide sequence ID" value="NZ_SLXQ01000020.1"/>
</dbReference>
<evidence type="ECO:0000313" key="3">
    <source>
        <dbReference type="Proteomes" id="UP000294911"/>
    </source>
</evidence>
<comment type="caution">
    <text evidence="2">The sequence shown here is derived from an EMBL/GenBank/DDBJ whole genome shotgun (WGS) entry which is preliminary data.</text>
</comment>
<reference evidence="2 3" key="1">
    <citation type="submission" date="2019-03" db="EMBL/GenBank/DDBJ databases">
        <title>Genomic Encyclopedia of Type Strains, Phase IV (KMG-IV): sequencing the most valuable type-strain genomes for metagenomic binning, comparative biology and taxonomic classification.</title>
        <authorList>
            <person name="Goeker M."/>
        </authorList>
    </citation>
    <scope>NUCLEOTIDE SEQUENCE [LARGE SCALE GENOMIC DNA]</scope>
    <source>
        <strain evidence="2 3">DSM 45765</strain>
    </source>
</reference>
<feature type="region of interest" description="Disordered" evidence="1">
    <location>
        <begin position="255"/>
        <end position="334"/>
    </location>
</feature>
<sequence length="334" mass="37159">MSWSDDMDTHCATFQEVWSENWSDAIPIFMDDLEGEFNKVDSQLQDMFTAFKAGDPEPAEQAVAALSGVKSQITEDMHQNLNGLDLYLEDWRGDAADNFRRYTYQMKDALMRKQECVSAAEQAMLAYQQMMQSYRDAILGLIESSQAAMDKIDEANEMASDKVKLSIIATVVAVGAALTAGAAAPVLAGVGAALVAGGTSYQILTMQAEKKGEVIVKMIEEGDKILAEVDDAKERVSKAFFAVTEYVTNVNEENLPDVRPERPDIVTDDKFDPDDFYHDDQPDGIADDMRTDGLVEEPRKPDDNPRDRRIVDPDAGFWDLDRMLPSPDDAYPEQ</sequence>
<dbReference type="InterPro" id="IPR036689">
    <property type="entry name" value="ESAT-6-like_sf"/>
</dbReference>
<dbReference type="AlphaFoldDB" id="A0A4R2Q5H0"/>
<dbReference type="Proteomes" id="UP000294911">
    <property type="component" value="Unassembled WGS sequence"/>
</dbReference>
<dbReference type="EMBL" id="SLXQ01000020">
    <property type="protein sequence ID" value="TCP43867.1"/>
    <property type="molecule type" value="Genomic_DNA"/>
</dbReference>
<accession>A0A4R2Q5H0</accession>
<protein>
    <submittedName>
        <fullName evidence="2">Uncharacterized protein</fullName>
    </submittedName>
</protein>
<dbReference type="OrthoDB" id="3683428at2"/>
<proteinExistence type="predicted"/>
<name>A0A4R2Q5H0_9PSEU</name>
<feature type="compositionally biased region" description="Basic and acidic residues" evidence="1">
    <location>
        <begin position="256"/>
        <end position="312"/>
    </location>
</feature>
<dbReference type="SUPFAM" id="SSF140453">
    <property type="entry name" value="EsxAB dimer-like"/>
    <property type="match status" value="1"/>
</dbReference>
<organism evidence="2 3">
    <name type="scientific">Tamaricihabitans halophyticus</name>
    <dbReference type="NCBI Taxonomy" id="1262583"/>
    <lineage>
        <taxon>Bacteria</taxon>
        <taxon>Bacillati</taxon>
        <taxon>Actinomycetota</taxon>
        <taxon>Actinomycetes</taxon>
        <taxon>Pseudonocardiales</taxon>
        <taxon>Pseudonocardiaceae</taxon>
        <taxon>Tamaricihabitans</taxon>
    </lineage>
</organism>
<keyword evidence="3" id="KW-1185">Reference proteome</keyword>